<evidence type="ECO:0000256" key="4">
    <source>
        <dbReference type="ARBA" id="ARBA00023268"/>
    </source>
</evidence>
<evidence type="ECO:0000259" key="7">
    <source>
        <dbReference type="PROSITE" id="PS50075"/>
    </source>
</evidence>
<dbReference type="GO" id="GO:0004312">
    <property type="term" value="F:fatty acid synthase activity"/>
    <property type="evidence" value="ECO:0007669"/>
    <property type="project" value="TreeGrafter"/>
</dbReference>
<dbReference type="GO" id="GO:0004315">
    <property type="term" value="F:3-oxoacyl-[acyl-carrier-protein] synthase activity"/>
    <property type="evidence" value="ECO:0007669"/>
    <property type="project" value="InterPro"/>
</dbReference>
<keyword evidence="1" id="KW-0596">Phosphopantetheine</keyword>
<gene>
    <name evidence="10" type="ORF">SAMN04488082_10512</name>
</gene>
<organism evidence="10 11">
    <name type="scientific">Desulfomicrobium apsheronum</name>
    <dbReference type="NCBI Taxonomy" id="52560"/>
    <lineage>
        <taxon>Bacteria</taxon>
        <taxon>Pseudomonadati</taxon>
        <taxon>Thermodesulfobacteriota</taxon>
        <taxon>Desulfovibrionia</taxon>
        <taxon>Desulfovibrionales</taxon>
        <taxon>Desulfomicrobiaceae</taxon>
        <taxon>Desulfomicrobium</taxon>
    </lineage>
</organism>
<evidence type="ECO:0000256" key="6">
    <source>
        <dbReference type="PROSITE-ProRule" id="PRU01363"/>
    </source>
</evidence>
<dbReference type="Pfam" id="PF13489">
    <property type="entry name" value="Methyltransf_23"/>
    <property type="match status" value="1"/>
</dbReference>
<dbReference type="CDD" id="cd00833">
    <property type="entry name" value="PKS"/>
    <property type="match status" value="1"/>
</dbReference>
<evidence type="ECO:0000256" key="3">
    <source>
        <dbReference type="ARBA" id="ARBA00022679"/>
    </source>
</evidence>
<dbReference type="SMART" id="SM00823">
    <property type="entry name" value="PKS_PP"/>
    <property type="match status" value="1"/>
</dbReference>
<dbReference type="InterPro" id="IPR014030">
    <property type="entry name" value="Ketoacyl_synth_N"/>
</dbReference>
<dbReference type="Gene3D" id="3.90.180.10">
    <property type="entry name" value="Medium-chain alcohol dehydrogenases, catalytic domain"/>
    <property type="match status" value="1"/>
</dbReference>
<keyword evidence="4" id="KW-0511">Multifunctional enzyme</keyword>
<dbReference type="GO" id="GO:0031177">
    <property type="term" value="F:phosphopantetheine binding"/>
    <property type="evidence" value="ECO:0007669"/>
    <property type="project" value="InterPro"/>
</dbReference>
<feature type="region of interest" description="C-terminal hotdog fold" evidence="6">
    <location>
        <begin position="902"/>
        <end position="1045"/>
    </location>
</feature>
<dbReference type="EMBL" id="FORX01000005">
    <property type="protein sequence ID" value="SFJ63695.1"/>
    <property type="molecule type" value="Genomic_DNA"/>
</dbReference>
<dbReference type="PROSITE" id="PS52019">
    <property type="entry name" value="PKS_MFAS_DH"/>
    <property type="match status" value="1"/>
</dbReference>
<dbReference type="Pfam" id="PF16197">
    <property type="entry name" value="KAsynt_C_assoc"/>
    <property type="match status" value="1"/>
</dbReference>
<dbReference type="GO" id="GO:0016491">
    <property type="term" value="F:oxidoreductase activity"/>
    <property type="evidence" value="ECO:0007669"/>
    <property type="project" value="InterPro"/>
</dbReference>
<dbReference type="SUPFAM" id="SSF55048">
    <property type="entry name" value="Probable ACP-binding domain of malonyl-CoA ACP transacylase"/>
    <property type="match status" value="1"/>
</dbReference>
<dbReference type="InterPro" id="IPR050091">
    <property type="entry name" value="PKS_NRPS_Biosynth_Enz"/>
</dbReference>
<evidence type="ECO:0000259" key="8">
    <source>
        <dbReference type="PROSITE" id="PS52004"/>
    </source>
</evidence>
<dbReference type="InterPro" id="IPR009081">
    <property type="entry name" value="PP-bd_ACP"/>
</dbReference>
<dbReference type="InterPro" id="IPR001227">
    <property type="entry name" value="Ac_transferase_dom_sf"/>
</dbReference>
<dbReference type="PANTHER" id="PTHR43775:SF37">
    <property type="entry name" value="SI:DKEY-61P9.11"/>
    <property type="match status" value="1"/>
</dbReference>
<feature type="domain" description="Ketosynthase family 3 (KS3)" evidence="8">
    <location>
        <begin position="1"/>
        <end position="301"/>
    </location>
</feature>
<dbReference type="SUPFAM" id="SSF53335">
    <property type="entry name" value="S-adenosyl-L-methionine-dependent methyltransferases"/>
    <property type="match status" value="1"/>
</dbReference>
<dbReference type="SUPFAM" id="SSF52151">
    <property type="entry name" value="FabD/lysophospholipase-like"/>
    <property type="match status" value="1"/>
</dbReference>
<dbReference type="Pfam" id="PF14765">
    <property type="entry name" value="PS-DH"/>
    <property type="match status" value="1"/>
</dbReference>
<keyword evidence="5" id="KW-0012">Acyltransferase</keyword>
<dbReference type="InterPro" id="IPR049551">
    <property type="entry name" value="PKS_DH_C"/>
</dbReference>
<dbReference type="SUPFAM" id="SSF50129">
    <property type="entry name" value="GroES-like"/>
    <property type="match status" value="1"/>
</dbReference>
<dbReference type="InterPro" id="IPR036736">
    <property type="entry name" value="ACP-like_sf"/>
</dbReference>
<dbReference type="SUPFAM" id="SSF47336">
    <property type="entry name" value="ACP-like"/>
    <property type="match status" value="1"/>
</dbReference>
<dbReference type="InterPro" id="IPR042104">
    <property type="entry name" value="PKS_dehydratase_sf"/>
</dbReference>
<dbReference type="Pfam" id="PF08659">
    <property type="entry name" value="KR"/>
    <property type="match status" value="1"/>
</dbReference>
<dbReference type="InterPro" id="IPR032821">
    <property type="entry name" value="PKS_assoc"/>
</dbReference>
<dbReference type="InterPro" id="IPR020843">
    <property type="entry name" value="ER"/>
</dbReference>
<dbReference type="InterPro" id="IPR016035">
    <property type="entry name" value="Acyl_Trfase/lysoPLipase"/>
</dbReference>
<dbReference type="InterPro" id="IPR049552">
    <property type="entry name" value="PKS_DH_N"/>
</dbReference>
<dbReference type="SMART" id="SM00825">
    <property type="entry name" value="PKS_KS"/>
    <property type="match status" value="1"/>
</dbReference>
<dbReference type="InterPro" id="IPR036291">
    <property type="entry name" value="NAD(P)-bd_dom_sf"/>
</dbReference>
<dbReference type="SMART" id="SM00826">
    <property type="entry name" value="PKS_DH"/>
    <property type="match status" value="1"/>
</dbReference>
<sequence length="2377" mass="256523">MDYGTRCMDDMAVMTSHSMTGNAPSIAANRLSYVFDLHGPSLSIDTACSSSLVALHHACNSLRLGEASTALVGGVSLLLHPSSFVGFTKASMLSADGRCKAFDASGDGYVRAEGGAVLLLKPLDKALADGDAIKAVILGSGVNSDGARKSGLTIPSIEGQVDLMQDVLAQSTLEPGDIDFIEAHGTGTAVGDPVEAAAIGRVYGCARVFPLPIGSVKTNLGHLEPASGMAGLVKTVLALRHHVLPPSLHLDTPNPAIDFGDLNLEVVTRNRPLTVENGRPLVAGINSFGFGGTNAHVLLQEFSRDDVCESAEAGHACPPLFLSARTDTALRDMAGRYAHFLRETPAGRYYDAAHAVAYGRERLEKRLALAADSPEQVASELARFAAGESSAEIFVEDQLPVSGPVAFVYSGNGAQWLGMARALLSESPRFAEVLGEIDAAVHQLAGFSIRAELLAGEDDARLDDTEVAQPLLFAIQVAITVLLRDLGVKPAAVAGHSVGEVAAAWAAGALTLAQAIRVIVCRSTAQGATRGLGKMAAASMSKSAAEAALAELGGTLDVTIAAVNSPHMVTLAGSAEDMTILGRQLKSRSVNFKLLDLDYAFHSRHMDCVRDSLLHNLTDLVPSSGDKAVFVSGVVGGALEGTALDALYWWRNVRETVNFEAAVAGLAESGCRIFVEIGPHAILQRYLRDTLAALNVRGRVLPTMRKNADDMDRIMEAALRIHLLADSAGRDVFFPRPGQEIRLPNYPWQHERYWYQPTSESLRAIERRRVHPLLGWPLPGQDTVWENVLDPTVLPWLGDHKVGGAVVFPGTAYIEMGLAAAHHWLGGEELALEDLDILSPMVFDCEHARALRLTLDPRDGGFEIRSRQRLSDDPWTLHAVGRVIEAVPGAWTASVTGLSSSGRMVSGDDHYRMAAVLGLDYGPAFQGLDHVCVQGDRLEGFLRVDVPEAVDGYAVHPAQMDVCVQSLLDFFQDRIEAKEGAALLPIKTGRLLLRRPGRVSGFRVHLRRSGARSVLADFDLLDAAGEVMACMRECRFRAAPLVRREKSGITSWRVQPRLCPHPADSIAIPVPRTQELAAWCEAALEDLAPSRRAWFEEALPLLEALVLAMAREGFESLAQAVAPDLPKLDECASPYGRWLCGLLHREGLLLHQDGRLKLNDAVELPAAQEIWRDLLRDFPLCLPQLALLGRIGLGLPRLLAVEESGRDFLTALQRTPVADSYYGDPAYLGVSIAIGGVLRGIASALPLGRRLRVLDISAGVDGLTRERFSILPEDRLEYVLALADDGQLERRQAEYRDMHSVTLMGVDCAEWKLEDEDSLPPRFDVVILGHVLHRARNPHAALANMRRRLAPGGVLLLAERYPDWSADFLAGLADDWWHESAPGSDASPLSSLLTPEDWRQALCDDGFEDVVRFTEPAAGHLAEGAYLLLARCPAHVEAELSELASEAWLLLSDSTSEEVAWTLQAELEARGQRVTVSEHPFEDALPDVRHVVFLVGWGCTAEEAVDVLSGVLGHVQELAARVSHPPRVWLVTRGGALASGLPADWEHNPVQAALWGFGRVVMNEIPSLDTTLIDVSGDAAKPEGCAGIANELLFPDGASEVVLSAAGRYELVLIEEDEVDAAGHSERFRLDFFVPGQLRNLLWLPDHERELREDDVEVCSRAVGLNFRDVMYLMGLLPDEAVEKGFAGAGLGLEFSGIVSRVGAKVSHLRPGDAVMGFGPACFSSHVVTPAHALMPMPDGWSFEAAATVPTVFLTSYYALKQLADLQPGERVLIHGGAGGVGMSAIQLARHLGAEIFATAGSDVKRDLVRLLGADHVFDSRSNTFADDILAVTDGQGVDVILNSLSGEAIRRNLRVLKPFGRFLELGKRDFFENTHIGLRPFKDNISYFGIDADQLLTGRPKLAARLLEEVMDLFQRGVLTPLPFNVYPAERVVDAFRCMQQARHMGKIVVSLDGLRPQVSFPAAAPRAMRFAEDSTWLVTGGLAGFGLETARWLAAQGVGNLVLVSRRGLDTPGAEGAVAELTSRGVNVLALACDVTDADSLARVLEQASQKLPPIRGVLHAAMVLDDRLIANLDADSMAAVLRPKLLGAWHLHTLTASLPLEHFVLYSSITTTIGNPGQANYVAANAGLEALAQLRRQMDLPAQCIGWGPIGDAGYLTRNTAVRDSLSQRLGGAPLTAVQALASLGEALAADDGKVLANMDWGVLRRLLPSSEGSRFAVLNRNHREISHDDGIVDFRVLAAEKTVEELTGMVRGLVLQEVAHILSLCVDRVDPDRPLHDLGMDSLMAVELALGLEKRFGVQFPVMLLNESPSAGKVAERIVERLKGAEETRQDAAASLVEDLVRQHGEQMSEEELERMAHNATTVLGREDGRMES</sequence>
<reference evidence="11" key="1">
    <citation type="submission" date="2016-10" db="EMBL/GenBank/DDBJ databases">
        <authorList>
            <person name="Varghese N."/>
            <person name="Submissions S."/>
        </authorList>
    </citation>
    <scope>NUCLEOTIDE SEQUENCE [LARGE SCALE GENOMIC DNA]</scope>
    <source>
        <strain evidence="11">DSM 5918</strain>
    </source>
</reference>
<dbReference type="InterPro" id="IPR011032">
    <property type="entry name" value="GroES-like_sf"/>
</dbReference>
<dbReference type="InterPro" id="IPR018201">
    <property type="entry name" value="Ketoacyl_synth_AS"/>
</dbReference>
<dbReference type="SUPFAM" id="SSF53901">
    <property type="entry name" value="Thiolase-like"/>
    <property type="match status" value="2"/>
</dbReference>
<dbReference type="Gene3D" id="3.40.366.10">
    <property type="entry name" value="Malonyl-Coenzyme A Acyl Carrier Protein, domain 2"/>
    <property type="match status" value="1"/>
</dbReference>
<dbReference type="SMART" id="SM00829">
    <property type="entry name" value="PKS_ER"/>
    <property type="match status" value="1"/>
</dbReference>
<dbReference type="Gene3D" id="1.10.1200.10">
    <property type="entry name" value="ACP-like"/>
    <property type="match status" value="1"/>
</dbReference>
<dbReference type="SMART" id="SM00822">
    <property type="entry name" value="PKS_KR"/>
    <property type="match status" value="1"/>
</dbReference>
<protein>
    <submittedName>
        <fullName evidence="10">Acyl transferase domain-containing protein</fullName>
    </submittedName>
</protein>
<dbReference type="InterPro" id="IPR057326">
    <property type="entry name" value="KR_dom"/>
</dbReference>
<dbReference type="InterPro" id="IPR029063">
    <property type="entry name" value="SAM-dependent_MTases_sf"/>
</dbReference>
<dbReference type="Gene3D" id="3.40.50.150">
    <property type="entry name" value="Vaccinia Virus protein VP39"/>
    <property type="match status" value="1"/>
</dbReference>
<dbReference type="CDD" id="cd08955">
    <property type="entry name" value="KR_2_FAS_SDR_x"/>
    <property type="match status" value="1"/>
</dbReference>
<keyword evidence="2" id="KW-0597">Phosphoprotein</keyword>
<feature type="active site" description="Proton acceptor; for dehydratase activity" evidence="6">
    <location>
        <position position="800"/>
    </location>
</feature>
<evidence type="ECO:0000259" key="9">
    <source>
        <dbReference type="PROSITE" id="PS52019"/>
    </source>
</evidence>
<name>A0A1I3SY70_9BACT</name>
<dbReference type="InterPro" id="IPR016039">
    <property type="entry name" value="Thiolase-like"/>
</dbReference>
<feature type="region of interest" description="N-terminal hotdog fold" evidence="6">
    <location>
        <begin position="771"/>
        <end position="890"/>
    </location>
</feature>
<dbReference type="PROSITE" id="PS50075">
    <property type="entry name" value="CARRIER"/>
    <property type="match status" value="1"/>
</dbReference>
<dbReference type="SUPFAM" id="SSF51735">
    <property type="entry name" value="NAD(P)-binding Rossmann-fold domains"/>
    <property type="match status" value="3"/>
</dbReference>
<keyword evidence="11" id="KW-1185">Reference proteome</keyword>
<dbReference type="Pfam" id="PF13602">
    <property type="entry name" value="ADH_zinc_N_2"/>
    <property type="match status" value="1"/>
</dbReference>
<accession>A0A1I3SY70</accession>
<dbReference type="InterPro" id="IPR020841">
    <property type="entry name" value="PKS_Beta-ketoAc_synthase_dom"/>
</dbReference>
<dbReference type="Gene3D" id="3.30.70.3290">
    <property type="match status" value="1"/>
</dbReference>
<dbReference type="InterPro" id="IPR020806">
    <property type="entry name" value="PKS_PP-bd"/>
</dbReference>
<dbReference type="Gene3D" id="3.40.50.720">
    <property type="entry name" value="NAD(P)-binding Rossmann-like Domain"/>
    <property type="match status" value="3"/>
</dbReference>
<dbReference type="InterPro" id="IPR016036">
    <property type="entry name" value="Malonyl_transacylase_ACP-bd"/>
</dbReference>
<dbReference type="Pfam" id="PF00109">
    <property type="entry name" value="ketoacyl-synt"/>
    <property type="match status" value="1"/>
</dbReference>
<dbReference type="InterPro" id="IPR013968">
    <property type="entry name" value="PKS_KR"/>
</dbReference>
<dbReference type="Gene3D" id="3.40.47.10">
    <property type="match status" value="1"/>
</dbReference>
<dbReference type="CDD" id="cd02440">
    <property type="entry name" value="AdoMet_MTases"/>
    <property type="match status" value="1"/>
</dbReference>
<dbReference type="PANTHER" id="PTHR43775">
    <property type="entry name" value="FATTY ACID SYNTHASE"/>
    <property type="match status" value="1"/>
</dbReference>
<feature type="domain" description="Carrier" evidence="7">
    <location>
        <begin position="2249"/>
        <end position="2326"/>
    </location>
</feature>
<evidence type="ECO:0000313" key="10">
    <source>
        <dbReference type="EMBL" id="SFJ63695.1"/>
    </source>
</evidence>
<dbReference type="Gene3D" id="3.10.129.110">
    <property type="entry name" value="Polyketide synthase dehydratase"/>
    <property type="match status" value="1"/>
</dbReference>
<dbReference type="Pfam" id="PF00698">
    <property type="entry name" value="Acyl_transf_1"/>
    <property type="match status" value="1"/>
</dbReference>
<dbReference type="InterPro" id="IPR014043">
    <property type="entry name" value="Acyl_transferase_dom"/>
</dbReference>
<dbReference type="STRING" id="52560.SAMN04488082_10512"/>
<dbReference type="GO" id="GO:0006633">
    <property type="term" value="P:fatty acid biosynthetic process"/>
    <property type="evidence" value="ECO:0007669"/>
    <property type="project" value="InterPro"/>
</dbReference>
<evidence type="ECO:0000256" key="1">
    <source>
        <dbReference type="ARBA" id="ARBA00022450"/>
    </source>
</evidence>
<dbReference type="CDD" id="cd05195">
    <property type="entry name" value="enoyl_red"/>
    <property type="match status" value="1"/>
</dbReference>
<dbReference type="Pfam" id="PF00550">
    <property type="entry name" value="PP-binding"/>
    <property type="match status" value="1"/>
</dbReference>
<dbReference type="FunFam" id="3.40.50.720:FF:000209">
    <property type="entry name" value="Polyketide synthase Pks12"/>
    <property type="match status" value="1"/>
</dbReference>
<dbReference type="PROSITE" id="PS52004">
    <property type="entry name" value="KS3_2"/>
    <property type="match status" value="1"/>
</dbReference>
<dbReference type="GO" id="GO:0008270">
    <property type="term" value="F:zinc ion binding"/>
    <property type="evidence" value="ECO:0007669"/>
    <property type="project" value="InterPro"/>
</dbReference>
<evidence type="ECO:0000256" key="2">
    <source>
        <dbReference type="ARBA" id="ARBA00022553"/>
    </source>
</evidence>
<dbReference type="PROSITE" id="PS00606">
    <property type="entry name" value="KS3_1"/>
    <property type="match status" value="1"/>
</dbReference>
<dbReference type="Proteomes" id="UP000198635">
    <property type="component" value="Unassembled WGS sequence"/>
</dbReference>
<feature type="domain" description="PKS/mFAS DH" evidence="9">
    <location>
        <begin position="771"/>
        <end position="1045"/>
    </location>
</feature>
<dbReference type="Pfam" id="PF08240">
    <property type="entry name" value="ADH_N"/>
    <property type="match status" value="1"/>
</dbReference>
<dbReference type="InterPro" id="IPR020807">
    <property type="entry name" value="PKS_DH"/>
</dbReference>
<keyword evidence="3 10" id="KW-0808">Transferase</keyword>
<proteinExistence type="predicted"/>
<dbReference type="InterPro" id="IPR014031">
    <property type="entry name" value="Ketoacyl_synth_C"/>
</dbReference>
<dbReference type="PROSITE" id="PS01162">
    <property type="entry name" value="QOR_ZETA_CRYSTAL"/>
    <property type="match status" value="1"/>
</dbReference>
<dbReference type="Pfam" id="PF21089">
    <property type="entry name" value="PKS_DH_N"/>
    <property type="match status" value="1"/>
</dbReference>
<dbReference type="InterPro" id="IPR002364">
    <property type="entry name" value="Quin_OxRdtase/zeta-crystal_CS"/>
</dbReference>
<dbReference type="InterPro" id="IPR013154">
    <property type="entry name" value="ADH-like_N"/>
</dbReference>
<dbReference type="Pfam" id="PF02801">
    <property type="entry name" value="Ketoacyl-synt_C"/>
    <property type="match status" value="1"/>
</dbReference>
<dbReference type="SMART" id="SM00827">
    <property type="entry name" value="PKS_AT"/>
    <property type="match status" value="1"/>
</dbReference>
<dbReference type="InterPro" id="IPR049900">
    <property type="entry name" value="PKS_mFAS_DH"/>
</dbReference>
<evidence type="ECO:0000313" key="11">
    <source>
        <dbReference type="Proteomes" id="UP000198635"/>
    </source>
</evidence>
<feature type="active site" description="Proton donor; for dehydratase activity" evidence="6">
    <location>
        <position position="961"/>
    </location>
</feature>
<evidence type="ECO:0000256" key="5">
    <source>
        <dbReference type="ARBA" id="ARBA00023315"/>
    </source>
</evidence>